<dbReference type="AlphaFoldDB" id="A0A4Q5J8I3"/>
<proteinExistence type="predicted"/>
<dbReference type="InterPro" id="IPR027417">
    <property type="entry name" value="P-loop_NTPase"/>
</dbReference>
<dbReference type="Gene3D" id="3.40.50.300">
    <property type="entry name" value="P-loop containing nucleotide triphosphate hydrolases"/>
    <property type="match status" value="1"/>
</dbReference>
<accession>A0A4Q5J8I3</accession>
<organism evidence="1 2">
    <name type="scientific">Nocardioides iriomotensis</name>
    <dbReference type="NCBI Taxonomy" id="715784"/>
    <lineage>
        <taxon>Bacteria</taxon>
        <taxon>Bacillati</taxon>
        <taxon>Actinomycetota</taxon>
        <taxon>Actinomycetes</taxon>
        <taxon>Propionibacteriales</taxon>
        <taxon>Nocardioidaceae</taxon>
        <taxon>Nocardioides</taxon>
    </lineage>
</organism>
<gene>
    <name evidence="1" type="ORF">ETU37_04370</name>
</gene>
<evidence type="ECO:0000313" key="1">
    <source>
        <dbReference type="EMBL" id="RYU14238.1"/>
    </source>
</evidence>
<dbReference type="Pfam" id="PF13671">
    <property type="entry name" value="AAA_33"/>
    <property type="match status" value="1"/>
</dbReference>
<evidence type="ECO:0000313" key="2">
    <source>
        <dbReference type="Proteomes" id="UP000291189"/>
    </source>
</evidence>
<dbReference type="OrthoDB" id="2639622at2"/>
<dbReference type="EMBL" id="SDPU01000012">
    <property type="protein sequence ID" value="RYU14238.1"/>
    <property type="molecule type" value="Genomic_DNA"/>
</dbReference>
<dbReference type="SUPFAM" id="SSF52540">
    <property type="entry name" value="P-loop containing nucleoside triphosphate hydrolases"/>
    <property type="match status" value="1"/>
</dbReference>
<dbReference type="GO" id="GO:0005524">
    <property type="term" value="F:ATP binding"/>
    <property type="evidence" value="ECO:0007669"/>
    <property type="project" value="UniProtKB-KW"/>
</dbReference>
<protein>
    <submittedName>
        <fullName evidence="1">ATP-binding protein</fullName>
    </submittedName>
</protein>
<reference evidence="1 2" key="1">
    <citation type="submission" date="2019-01" db="EMBL/GenBank/DDBJ databases">
        <title>Nocardioides guangzhouensis sp. nov., an actinobacterium isolated from soil.</title>
        <authorList>
            <person name="Fu Y."/>
            <person name="Cai Y."/>
            <person name="Lin Z."/>
            <person name="Chen P."/>
        </authorList>
    </citation>
    <scope>NUCLEOTIDE SEQUENCE [LARGE SCALE GENOMIC DNA]</scope>
    <source>
        <strain evidence="1 2">NBRC 105384</strain>
    </source>
</reference>
<keyword evidence="1" id="KW-0067">ATP-binding</keyword>
<sequence>MCGPSGAGKSTYAQRLEGEGMVRLSFDVEMWRRGISTVPLPPDVRDEIETDLRARLLELVAAGTDVVLDFSFWSRRMRDDYRELLEPTGVVPETIYLATDRETALRRMRARRGGHSDDFVLTEDLVAQYFDHFETPTPDEGPLTVIR</sequence>
<comment type="caution">
    <text evidence="1">The sequence shown here is derived from an EMBL/GenBank/DDBJ whole genome shotgun (WGS) entry which is preliminary data.</text>
</comment>
<name>A0A4Q5J8I3_9ACTN</name>
<dbReference type="Proteomes" id="UP000291189">
    <property type="component" value="Unassembled WGS sequence"/>
</dbReference>
<keyword evidence="2" id="KW-1185">Reference proteome</keyword>
<keyword evidence="1" id="KW-0547">Nucleotide-binding</keyword>